<dbReference type="NCBIfam" id="NF009750">
    <property type="entry name" value="PRK13260.1"/>
    <property type="match status" value="1"/>
</dbReference>
<accession>A0A0L8V361</accession>
<dbReference type="Gene3D" id="1.10.1530.10">
    <property type="match status" value="1"/>
</dbReference>
<keyword evidence="3" id="KW-1185">Reference proteome</keyword>
<dbReference type="InterPro" id="IPR043144">
    <property type="entry name" value="Mal/L-sulf/L-lact_DH-like_ah"/>
</dbReference>
<reference evidence="3" key="1">
    <citation type="submission" date="2015-07" db="EMBL/GenBank/DDBJ databases">
        <title>Genome sequencing of Sunxiuqinia dokdonensis strain SK.</title>
        <authorList>
            <person name="Ahn S."/>
            <person name="Kim B.-C."/>
        </authorList>
    </citation>
    <scope>NUCLEOTIDE SEQUENCE [LARGE SCALE GENOMIC DNA]</scope>
    <source>
        <strain evidence="3">SK</strain>
    </source>
</reference>
<evidence type="ECO:0000256" key="1">
    <source>
        <dbReference type="ARBA" id="ARBA00023002"/>
    </source>
</evidence>
<organism evidence="2 3">
    <name type="scientific">Sunxiuqinia dokdonensis</name>
    <dbReference type="NCBI Taxonomy" id="1409788"/>
    <lineage>
        <taxon>Bacteria</taxon>
        <taxon>Pseudomonadati</taxon>
        <taxon>Bacteroidota</taxon>
        <taxon>Bacteroidia</taxon>
        <taxon>Marinilabiliales</taxon>
        <taxon>Prolixibacteraceae</taxon>
        <taxon>Sunxiuqinia</taxon>
    </lineage>
</organism>
<dbReference type="InterPro" id="IPR036111">
    <property type="entry name" value="Mal/L-sulfo/L-lacto_DH-like_sf"/>
</dbReference>
<evidence type="ECO:0000313" key="2">
    <source>
        <dbReference type="EMBL" id="KOH42849.1"/>
    </source>
</evidence>
<protein>
    <recommendedName>
        <fullName evidence="4">3-dehydro-L-gulonate 2-dehydrogenase</fullName>
    </recommendedName>
</protein>
<dbReference type="PANTHER" id="PTHR11091:SF3">
    <property type="entry name" value="2,3-DIKETO-L-GULONATE REDUCTASE"/>
    <property type="match status" value="1"/>
</dbReference>
<dbReference type="PATRIC" id="fig|1409788.3.peg.4385"/>
<dbReference type="InterPro" id="IPR003767">
    <property type="entry name" value="Malate/L-lactate_DH-like"/>
</dbReference>
<evidence type="ECO:0008006" key="4">
    <source>
        <dbReference type="Google" id="ProtNLM"/>
    </source>
</evidence>
<comment type="caution">
    <text evidence="2">The sequence shown here is derived from an EMBL/GenBank/DDBJ whole genome shotgun (WGS) entry which is preliminary data.</text>
</comment>
<gene>
    <name evidence="2" type="ORF">NC99_42920</name>
</gene>
<dbReference type="Pfam" id="PF02615">
    <property type="entry name" value="Ldh_2"/>
    <property type="match status" value="1"/>
</dbReference>
<dbReference type="InterPro" id="IPR043143">
    <property type="entry name" value="Mal/L-sulf/L-lact_DH-like_NADP"/>
</dbReference>
<dbReference type="PANTHER" id="PTHR11091">
    <property type="entry name" value="OXIDOREDUCTASE-RELATED"/>
    <property type="match status" value="1"/>
</dbReference>
<dbReference type="OrthoDB" id="9769447at2"/>
<dbReference type="RefSeq" id="WP_053188063.1">
    <property type="nucleotide sequence ID" value="NZ_LGIA01000208.1"/>
</dbReference>
<dbReference type="GO" id="GO:0016491">
    <property type="term" value="F:oxidoreductase activity"/>
    <property type="evidence" value="ECO:0007669"/>
    <property type="project" value="UniProtKB-KW"/>
</dbReference>
<dbReference type="Proteomes" id="UP000036958">
    <property type="component" value="Unassembled WGS sequence"/>
</dbReference>
<dbReference type="Gene3D" id="3.30.1370.60">
    <property type="entry name" value="Hypothetical oxidoreductase yiak, domain 2"/>
    <property type="match status" value="1"/>
</dbReference>
<dbReference type="SUPFAM" id="SSF89733">
    <property type="entry name" value="L-sulfolactate dehydrogenase-like"/>
    <property type="match status" value="1"/>
</dbReference>
<dbReference type="STRING" id="1409788.NC99_42920"/>
<dbReference type="EMBL" id="LGIA01000208">
    <property type="protein sequence ID" value="KOH42849.1"/>
    <property type="molecule type" value="Genomic_DNA"/>
</dbReference>
<proteinExistence type="predicted"/>
<evidence type="ECO:0000313" key="3">
    <source>
        <dbReference type="Proteomes" id="UP000036958"/>
    </source>
</evidence>
<dbReference type="AlphaFoldDB" id="A0A0L8V361"/>
<keyword evidence="1" id="KW-0560">Oxidoreductase</keyword>
<sequence>MPDKNTTHVPFETMKQRFYDVLTQLKFPNDKAKTCAAIFAGNSLDGVYSHGVNRFPRFVDYVKKGYIHPRANPKRTAQIGVIEQWDGQLAPGPSNAVQATGRAMELASENGLGLVALANTNHWMRGGAYGWQCAQEGFAFIGWTNTIANLPAWGAQTCKLGNNPLVFAIPYQDEAIVLDMAMSQFSYGKMEDLQKKGKELPVPGGFDSRNQMSTNPGEILQSGRPLPIGFWKGAGLSLLLDLLATLLSAGLSTSALSRQNKAEYGVSQVFIAIDLKQLDNFPAMEQNIQAVLDDFQSAEKVSPESSLRYPGQRVLITREINKIKGIPVDSDLWQQILKL</sequence>
<name>A0A0L8V361_9BACT</name>